<gene>
    <name evidence="2" type="ORF">GO816_00725</name>
</gene>
<comment type="caution">
    <text evidence="2">The sequence shown here is derived from an EMBL/GenBank/DDBJ whole genome shotgun (WGS) entry which is preliminary data.</text>
</comment>
<keyword evidence="1" id="KW-1133">Transmembrane helix</keyword>
<feature type="transmembrane region" description="Helical" evidence="1">
    <location>
        <begin position="37"/>
        <end position="59"/>
    </location>
</feature>
<dbReference type="EMBL" id="WQLA01000001">
    <property type="protein sequence ID" value="MVN89639.1"/>
    <property type="molecule type" value="Genomic_DNA"/>
</dbReference>
<evidence type="ECO:0000313" key="2">
    <source>
        <dbReference type="EMBL" id="MVN89639.1"/>
    </source>
</evidence>
<sequence>MKKTFRTLTFKLSFFASIFLFISVMYSQKLWSDLWMIYGFFQLFIIAAFLIVLVTSTVFWIRQGEIYRFSFLPFGLNIICLILVIMLPLNYIRNRMAFVVYKDDYQVASNIAVTGPLDPGSSLYKLPGKYSSLSVGGGEVDVLDKSLNQAVLFFTFRGMPEGRSGFVHIRKGNASFCIKEMFGDVYKQKELGNRWYYVEAA</sequence>
<keyword evidence="1" id="KW-0812">Transmembrane</keyword>
<evidence type="ECO:0000313" key="3">
    <source>
        <dbReference type="Proteomes" id="UP000434850"/>
    </source>
</evidence>
<evidence type="ECO:0000256" key="1">
    <source>
        <dbReference type="SAM" id="Phobius"/>
    </source>
</evidence>
<feature type="transmembrane region" description="Helical" evidence="1">
    <location>
        <begin position="71"/>
        <end position="92"/>
    </location>
</feature>
<dbReference type="Proteomes" id="UP000434850">
    <property type="component" value="Unassembled WGS sequence"/>
</dbReference>
<dbReference type="RefSeq" id="WP_157539439.1">
    <property type="nucleotide sequence ID" value="NZ_WQLA01000001.1"/>
</dbReference>
<accession>A0A6I4I845</accession>
<keyword evidence="3" id="KW-1185">Reference proteome</keyword>
<proteinExistence type="predicted"/>
<dbReference type="OrthoDB" id="839184at2"/>
<reference evidence="2 3" key="1">
    <citation type="submission" date="2019-12" db="EMBL/GenBank/DDBJ databases">
        <title>Mucilaginibacter sp. HME9299 genome sequencing and assembly.</title>
        <authorList>
            <person name="Kang H."/>
            <person name="Kim H."/>
            <person name="Joh K."/>
        </authorList>
    </citation>
    <scope>NUCLEOTIDE SEQUENCE [LARGE SCALE GENOMIC DNA]</scope>
    <source>
        <strain evidence="2 3">HME9299</strain>
    </source>
</reference>
<dbReference type="AlphaFoldDB" id="A0A6I4I845"/>
<name>A0A6I4I845_9SPHI</name>
<organism evidence="2 3">
    <name type="scientific">Mucilaginibacter aquatilis</name>
    <dbReference type="NCBI Taxonomy" id="1517760"/>
    <lineage>
        <taxon>Bacteria</taxon>
        <taxon>Pseudomonadati</taxon>
        <taxon>Bacteroidota</taxon>
        <taxon>Sphingobacteriia</taxon>
        <taxon>Sphingobacteriales</taxon>
        <taxon>Sphingobacteriaceae</taxon>
        <taxon>Mucilaginibacter</taxon>
    </lineage>
</organism>
<keyword evidence="1" id="KW-0472">Membrane</keyword>
<protein>
    <submittedName>
        <fullName evidence="2">Uncharacterized protein</fullName>
    </submittedName>
</protein>